<dbReference type="Proteomes" id="UP001164481">
    <property type="component" value="Chromosome"/>
</dbReference>
<keyword evidence="2 5" id="KW-0689">Ribosomal protein</keyword>
<evidence type="ECO:0000313" key="7">
    <source>
        <dbReference type="Proteomes" id="UP001164481"/>
    </source>
</evidence>
<dbReference type="GO" id="GO:1990904">
    <property type="term" value="C:ribonucleoprotein complex"/>
    <property type="evidence" value="ECO:0007669"/>
    <property type="project" value="UniProtKB-KW"/>
</dbReference>
<evidence type="ECO:0000256" key="1">
    <source>
        <dbReference type="ARBA" id="ARBA00007596"/>
    </source>
</evidence>
<dbReference type="InterPro" id="IPR038584">
    <property type="entry name" value="Ribosomal_bL33_sf"/>
</dbReference>
<dbReference type="GO" id="GO:0005840">
    <property type="term" value="C:ribosome"/>
    <property type="evidence" value="ECO:0007669"/>
    <property type="project" value="UniProtKB-KW"/>
</dbReference>
<organism evidence="6 7">
    <name type="scientific">Mycoplasmopsis synoviae</name>
    <name type="common">Mycoplasma synoviae</name>
    <dbReference type="NCBI Taxonomy" id="2109"/>
    <lineage>
        <taxon>Bacteria</taxon>
        <taxon>Bacillati</taxon>
        <taxon>Mycoplasmatota</taxon>
        <taxon>Mycoplasmoidales</taxon>
        <taxon>Metamycoplasmataceae</taxon>
        <taxon>Mycoplasmopsis</taxon>
    </lineage>
</organism>
<accession>A0AAQ2TCE6</accession>
<dbReference type="RefSeq" id="WP_020003207.1">
    <property type="nucleotide sequence ID" value="NZ_CP012624.1"/>
</dbReference>
<evidence type="ECO:0000256" key="3">
    <source>
        <dbReference type="ARBA" id="ARBA00023274"/>
    </source>
</evidence>
<evidence type="ECO:0000256" key="5">
    <source>
        <dbReference type="HAMAP-Rule" id="MF_00294"/>
    </source>
</evidence>
<dbReference type="NCBIfam" id="TIGR01023">
    <property type="entry name" value="rpmG_bact"/>
    <property type="match status" value="1"/>
</dbReference>
<dbReference type="InterPro" id="IPR001705">
    <property type="entry name" value="Ribosomal_bL33"/>
</dbReference>
<evidence type="ECO:0000256" key="2">
    <source>
        <dbReference type="ARBA" id="ARBA00022980"/>
    </source>
</evidence>
<keyword evidence="3 5" id="KW-0687">Ribonucleoprotein</keyword>
<dbReference type="HAMAP" id="MF_00294">
    <property type="entry name" value="Ribosomal_bL33"/>
    <property type="match status" value="1"/>
</dbReference>
<dbReference type="NCBIfam" id="NF001764">
    <property type="entry name" value="PRK00504.1"/>
    <property type="match status" value="1"/>
</dbReference>
<dbReference type="Gene3D" id="2.20.28.120">
    <property type="entry name" value="Ribosomal protein L33"/>
    <property type="match status" value="1"/>
</dbReference>
<evidence type="ECO:0000313" key="6">
    <source>
        <dbReference type="EMBL" id="UZW64131.1"/>
    </source>
</evidence>
<dbReference type="EMBL" id="CP107525">
    <property type="protein sequence ID" value="UZW64131.1"/>
    <property type="molecule type" value="Genomic_DNA"/>
</dbReference>
<proteinExistence type="inferred from homology"/>
<reference evidence="6" key="2">
    <citation type="submission" date="2022-11" db="EMBL/GenBank/DDBJ databases">
        <title>complete genomes of mycoplasma synoviae ZX313 strain and SD2 strain.</title>
        <authorList>
            <person name="Zhong Q."/>
        </authorList>
    </citation>
    <scope>NUCLEOTIDE SEQUENCE</scope>
    <source>
        <strain evidence="6">SD2</strain>
    </source>
</reference>
<dbReference type="InterPro" id="IPR011332">
    <property type="entry name" value="Ribosomal_zn-bd"/>
</dbReference>
<reference evidence="6" key="1">
    <citation type="submission" date="2022-10" db="EMBL/GenBank/DDBJ databases">
        <authorList>
            <person name="Wei X."/>
        </authorList>
    </citation>
    <scope>NUCLEOTIDE SEQUENCE</scope>
    <source>
        <strain evidence="6">SD2</strain>
    </source>
</reference>
<dbReference type="AlphaFoldDB" id="A0AAQ2TCE6"/>
<name>A0AAQ2TCE6_MYCSY</name>
<dbReference type="GO" id="GO:0003735">
    <property type="term" value="F:structural constituent of ribosome"/>
    <property type="evidence" value="ECO:0007669"/>
    <property type="project" value="InterPro"/>
</dbReference>
<gene>
    <name evidence="5 6" type="primary">rpmG</name>
    <name evidence="6" type="ORF">OIE46_01965</name>
</gene>
<evidence type="ECO:0000256" key="4">
    <source>
        <dbReference type="ARBA" id="ARBA00035176"/>
    </source>
</evidence>
<dbReference type="Pfam" id="PF00471">
    <property type="entry name" value="Ribosomal_L33"/>
    <property type="match status" value="1"/>
</dbReference>
<comment type="similarity">
    <text evidence="1 5">Belongs to the bacterial ribosomal protein bL33 family.</text>
</comment>
<dbReference type="GeneID" id="93530501"/>
<sequence length="50" mass="5954">MKNDKKIFLACSECRVKNYTTNKTLNVEKRVAINKYCPKCKKHNLHKEEL</sequence>
<dbReference type="GO" id="GO:0006412">
    <property type="term" value="P:translation"/>
    <property type="evidence" value="ECO:0007669"/>
    <property type="project" value="UniProtKB-UniRule"/>
</dbReference>
<dbReference type="GO" id="GO:0005737">
    <property type="term" value="C:cytoplasm"/>
    <property type="evidence" value="ECO:0007669"/>
    <property type="project" value="UniProtKB-ARBA"/>
</dbReference>
<protein>
    <recommendedName>
        <fullName evidence="4 5">Large ribosomal subunit protein bL33</fullName>
    </recommendedName>
</protein>
<dbReference type="SUPFAM" id="SSF57829">
    <property type="entry name" value="Zn-binding ribosomal proteins"/>
    <property type="match status" value="1"/>
</dbReference>